<comment type="caution">
    <text evidence="5">The sequence shown here is derived from an EMBL/GenBank/DDBJ whole genome shotgun (WGS) entry which is preliminary data.</text>
</comment>
<dbReference type="Pfam" id="PF00753">
    <property type="entry name" value="Lactamase_B"/>
    <property type="match status" value="1"/>
</dbReference>
<dbReference type="Gene3D" id="1.10.10.10">
    <property type="entry name" value="Winged helix-like DNA-binding domain superfamily/Winged helix DNA-binding domain"/>
    <property type="match status" value="1"/>
</dbReference>
<dbReference type="InterPro" id="IPR050662">
    <property type="entry name" value="Sec-metab_biosynth-thioest"/>
</dbReference>
<dbReference type="InterPro" id="IPR001279">
    <property type="entry name" value="Metallo-B-lactamas"/>
</dbReference>
<dbReference type="Pfam" id="PF21221">
    <property type="entry name" value="B_lactamase-like_C"/>
    <property type="match status" value="1"/>
</dbReference>
<dbReference type="Proteomes" id="UP000187412">
    <property type="component" value="Unassembled WGS sequence"/>
</dbReference>
<dbReference type="EMBL" id="MPTB01000013">
    <property type="protein sequence ID" value="OMD48066.1"/>
    <property type="molecule type" value="Genomic_DNA"/>
</dbReference>
<dbReference type="InterPro" id="IPR036388">
    <property type="entry name" value="WH-like_DNA-bd_sf"/>
</dbReference>
<proteinExistence type="predicted"/>
<evidence type="ECO:0000259" key="4">
    <source>
        <dbReference type="SMART" id="SM00849"/>
    </source>
</evidence>
<evidence type="ECO:0000313" key="5">
    <source>
        <dbReference type="EMBL" id="OMD48066.1"/>
    </source>
</evidence>
<keyword evidence="6" id="KW-1185">Reference proteome</keyword>
<dbReference type="SUPFAM" id="SSF56281">
    <property type="entry name" value="Metallo-hydrolase/oxidoreductase"/>
    <property type="match status" value="1"/>
</dbReference>
<reference evidence="5 6" key="1">
    <citation type="submission" date="2016-10" db="EMBL/GenBank/DDBJ databases">
        <title>Paenibacillus species isolates.</title>
        <authorList>
            <person name="Beno S.M."/>
        </authorList>
    </citation>
    <scope>NUCLEOTIDE SEQUENCE [LARGE SCALE GENOMIC DNA]</scope>
    <source>
        <strain evidence="5 6">FSL H7-0744</strain>
    </source>
</reference>
<dbReference type="PANTHER" id="PTHR23131:SF4">
    <property type="entry name" value="METALLO-BETA-LACTAMASE SUPERFAMILY POTEIN"/>
    <property type="match status" value="1"/>
</dbReference>
<evidence type="ECO:0000313" key="6">
    <source>
        <dbReference type="Proteomes" id="UP000187412"/>
    </source>
</evidence>
<feature type="domain" description="Metallo-beta-lactamase" evidence="4">
    <location>
        <begin position="26"/>
        <end position="240"/>
    </location>
</feature>
<dbReference type="RefSeq" id="WP_076110760.1">
    <property type="nucleotide sequence ID" value="NZ_MPTB01000013.1"/>
</dbReference>
<comment type="catalytic activity">
    <reaction evidence="1">
        <text>3',5'-cyclic CMP + H2O = CMP + H(+)</text>
        <dbReference type="Rhea" id="RHEA:72675"/>
        <dbReference type="ChEBI" id="CHEBI:15377"/>
        <dbReference type="ChEBI" id="CHEBI:15378"/>
        <dbReference type="ChEBI" id="CHEBI:58003"/>
        <dbReference type="ChEBI" id="CHEBI:60377"/>
    </reaction>
    <physiologicalReaction direction="left-to-right" evidence="1">
        <dbReference type="Rhea" id="RHEA:72676"/>
    </physiologicalReaction>
</comment>
<evidence type="ECO:0000256" key="3">
    <source>
        <dbReference type="ARBA" id="ARBA00048505"/>
    </source>
</evidence>
<dbReference type="Gene3D" id="3.60.15.10">
    <property type="entry name" value="Ribonuclease Z/Hydroxyacylglutathione hydrolase-like"/>
    <property type="match status" value="1"/>
</dbReference>
<gene>
    <name evidence="5" type="ORF">BSK56_12220</name>
</gene>
<name>A0ABX3HDM6_PAEBO</name>
<sequence>MRKPEIKIRDSGIIQISVPMAPPLRQVNSYLLPDRDGNYTVIDPGPHTLEAELAWQEVMQELDFSWDKVRSVVVTHHHPDHYGLAGWMQARSGSKVWISERAHAEARMTWGAEATLNETLPLQFLRHGMPEHLIQGIREHLEGFLPEVTPQPEVTYINAATPFPMGDREWQPLVTGGHAPGHVSFYHGGSGLMLCGDAVLPQISPNVSLQPGSDPQPLLTFMEGLRALRSYPVAMAFPGHREPFAGFAERLDSLLRHHEERLDAAAALLGEGPLSGFAVCEAMFRSRVTSAHQLRFAMGETLAHLAELVRRERAAVIEPASGTGGSALFAALNP</sequence>
<dbReference type="PANTHER" id="PTHR23131">
    <property type="entry name" value="ENDORIBONUCLEASE LACTB2"/>
    <property type="match status" value="1"/>
</dbReference>
<organism evidence="5 6">
    <name type="scientific">Paenibacillus borealis</name>
    <dbReference type="NCBI Taxonomy" id="160799"/>
    <lineage>
        <taxon>Bacteria</taxon>
        <taxon>Bacillati</taxon>
        <taxon>Bacillota</taxon>
        <taxon>Bacilli</taxon>
        <taxon>Bacillales</taxon>
        <taxon>Paenibacillaceae</taxon>
        <taxon>Paenibacillus</taxon>
    </lineage>
</organism>
<evidence type="ECO:0000256" key="2">
    <source>
        <dbReference type="ARBA" id="ARBA00034301"/>
    </source>
</evidence>
<comment type="function">
    <text evidence="2">Counteracts the endogenous Pycsar antiviral defense system. Phosphodiesterase that enables metal-dependent hydrolysis of host cyclic nucleotide Pycsar defense signals such as cCMP and cUMP.</text>
</comment>
<comment type="catalytic activity">
    <reaction evidence="3">
        <text>3',5'-cyclic UMP + H2O = UMP + H(+)</text>
        <dbReference type="Rhea" id="RHEA:70575"/>
        <dbReference type="ChEBI" id="CHEBI:15377"/>
        <dbReference type="ChEBI" id="CHEBI:15378"/>
        <dbReference type="ChEBI" id="CHEBI:57865"/>
        <dbReference type="ChEBI" id="CHEBI:184387"/>
    </reaction>
    <physiologicalReaction direction="left-to-right" evidence="3">
        <dbReference type="Rhea" id="RHEA:70576"/>
    </physiologicalReaction>
</comment>
<accession>A0ABX3HDM6</accession>
<protein>
    <submittedName>
        <fullName evidence="5">MBL fold metallo-hydrolase</fullName>
    </submittedName>
</protein>
<evidence type="ECO:0000256" key="1">
    <source>
        <dbReference type="ARBA" id="ARBA00034221"/>
    </source>
</evidence>
<dbReference type="InterPro" id="IPR036866">
    <property type="entry name" value="RibonucZ/Hydroxyglut_hydro"/>
</dbReference>
<dbReference type="SMART" id="SM00849">
    <property type="entry name" value="Lactamase_B"/>
    <property type="match status" value="1"/>
</dbReference>
<dbReference type="CDD" id="cd07725">
    <property type="entry name" value="TTHA1429-like_MBL-fold"/>
    <property type="match status" value="1"/>
</dbReference>
<dbReference type="InterPro" id="IPR048933">
    <property type="entry name" value="B_lactamase-like_C"/>
</dbReference>